<dbReference type="Pfam" id="PF00583">
    <property type="entry name" value="Acetyltransf_1"/>
    <property type="match status" value="1"/>
</dbReference>
<dbReference type="PROSITE" id="PS51186">
    <property type="entry name" value="GNAT"/>
    <property type="match status" value="1"/>
</dbReference>
<proteinExistence type="predicted"/>
<feature type="domain" description="N-acetyltransferase" evidence="1">
    <location>
        <begin position="10"/>
        <end position="163"/>
    </location>
</feature>
<dbReference type="SUPFAM" id="SSF55729">
    <property type="entry name" value="Acyl-CoA N-acyltransferases (Nat)"/>
    <property type="match status" value="1"/>
</dbReference>
<organism evidence="2 3">
    <name type="scientific">Propionigenium maris DSM 9537</name>
    <dbReference type="NCBI Taxonomy" id="1123000"/>
    <lineage>
        <taxon>Bacteria</taxon>
        <taxon>Fusobacteriati</taxon>
        <taxon>Fusobacteriota</taxon>
        <taxon>Fusobacteriia</taxon>
        <taxon>Fusobacteriales</taxon>
        <taxon>Fusobacteriaceae</taxon>
        <taxon>Propionigenium</taxon>
    </lineage>
</organism>
<keyword evidence="3" id="KW-1185">Reference proteome</keyword>
<dbReference type="Proteomes" id="UP001144471">
    <property type="component" value="Unassembled WGS sequence"/>
</dbReference>
<dbReference type="PANTHER" id="PTHR43415">
    <property type="entry name" value="SPERMIDINE N(1)-ACETYLTRANSFERASE"/>
    <property type="match status" value="1"/>
</dbReference>
<dbReference type="RefSeq" id="WP_281836845.1">
    <property type="nucleotide sequence ID" value="NZ_BSDY01000015.1"/>
</dbReference>
<dbReference type="Gene3D" id="3.40.630.30">
    <property type="match status" value="1"/>
</dbReference>
<accession>A0A9W6GMP2</accession>
<evidence type="ECO:0000259" key="1">
    <source>
        <dbReference type="PROSITE" id="PS51186"/>
    </source>
</evidence>
<dbReference type="GO" id="GO:0016747">
    <property type="term" value="F:acyltransferase activity, transferring groups other than amino-acyl groups"/>
    <property type="evidence" value="ECO:0007669"/>
    <property type="project" value="InterPro"/>
</dbReference>
<comment type="caution">
    <text evidence="2">The sequence shown here is derived from an EMBL/GenBank/DDBJ whole genome shotgun (WGS) entry which is preliminary data.</text>
</comment>
<name>A0A9W6GMP2_9FUSO</name>
<gene>
    <name evidence="2" type="primary">yqfF</name>
    <name evidence="2" type="ORF">PM10SUCC1_28120</name>
</gene>
<dbReference type="InterPro" id="IPR016181">
    <property type="entry name" value="Acyl_CoA_acyltransferase"/>
</dbReference>
<dbReference type="AlphaFoldDB" id="A0A9W6GMP2"/>
<dbReference type="PANTHER" id="PTHR43415:SF3">
    <property type="entry name" value="GNAT-FAMILY ACETYLTRANSFERASE"/>
    <property type="match status" value="1"/>
</dbReference>
<evidence type="ECO:0000313" key="3">
    <source>
        <dbReference type="Proteomes" id="UP001144471"/>
    </source>
</evidence>
<evidence type="ECO:0000313" key="2">
    <source>
        <dbReference type="EMBL" id="GLI57298.1"/>
    </source>
</evidence>
<dbReference type="InterPro" id="IPR000182">
    <property type="entry name" value="GNAT_dom"/>
</dbReference>
<dbReference type="EMBL" id="BSDY01000015">
    <property type="protein sequence ID" value="GLI57298.1"/>
    <property type="molecule type" value="Genomic_DNA"/>
</dbReference>
<reference evidence="2" key="1">
    <citation type="submission" date="2022-12" db="EMBL/GenBank/DDBJ databases">
        <title>Reference genome sequencing for broad-spectrum identification of bacterial and archaeal isolates by mass spectrometry.</title>
        <authorList>
            <person name="Sekiguchi Y."/>
            <person name="Tourlousse D.M."/>
        </authorList>
    </citation>
    <scope>NUCLEOTIDE SEQUENCE</scope>
    <source>
        <strain evidence="2">10succ1</strain>
    </source>
</reference>
<protein>
    <submittedName>
        <fullName evidence="2">GCN5 family N-acetyltransferase</fullName>
    </submittedName>
</protein>
<sequence>MKPIIATERMDICLAQKGDIHQIIVLEESKENRRFIWQGSYEDHLKEIECEDTYLLTLKKKSCEGLLGFALCSLDKRSDSFELRRIAVSEKGRGYGREAIRGIMDYSFNTLESNRFWLDVYPHNEVGIHLYRSLGMTLEGRLRQSCKGEEGYLDQFIFSILREEYRKEKIKKSLK</sequence>